<proteinExistence type="inferred from homology"/>
<evidence type="ECO:0000256" key="1">
    <source>
        <dbReference type="ARBA" id="ARBA00008520"/>
    </source>
</evidence>
<evidence type="ECO:0000256" key="4">
    <source>
        <dbReference type="SAM" id="MobiDB-lite"/>
    </source>
</evidence>
<dbReference type="SUPFAM" id="SSF53850">
    <property type="entry name" value="Periplasmic binding protein-like II"/>
    <property type="match status" value="1"/>
</dbReference>
<dbReference type="PANTHER" id="PTHR30006:SF15">
    <property type="entry name" value="IRON-UTILIZATION PERIPLASMIC PROTEIN"/>
    <property type="match status" value="1"/>
</dbReference>
<reference evidence="6" key="1">
    <citation type="journal article" date="2018" name="Front. Microbiol.">
        <title>Genome-Based Analysis Reveals the Taxonomy and Diversity of the Family Idiomarinaceae.</title>
        <authorList>
            <person name="Liu Y."/>
            <person name="Lai Q."/>
            <person name="Shao Z."/>
        </authorList>
    </citation>
    <scope>NUCLEOTIDE SEQUENCE [LARGE SCALE GENOMIC DNA]</scope>
    <source>
        <strain evidence="6">AIS</strain>
    </source>
</reference>
<evidence type="ECO:0000313" key="5">
    <source>
        <dbReference type="EMBL" id="RUO37791.1"/>
    </source>
</evidence>
<feature type="binding site" evidence="3">
    <location>
        <position position="227"/>
    </location>
    <ligand>
        <name>Fe cation</name>
        <dbReference type="ChEBI" id="CHEBI:24875"/>
    </ligand>
</feature>
<dbReference type="GO" id="GO:0030288">
    <property type="term" value="C:outer membrane-bounded periplasmic space"/>
    <property type="evidence" value="ECO:0007669"/>
    <property type="project" value="TreeGrafter"/>
</dbReference>
<dbReference type="AlphaFoldDB" id="A0A432WVJ9"/>
<dbReference type="GO" id="GO:0046872">
    <property type="term" value="F:metal ion binding"/>
    <property type="evidence" value="ECO:0007669"/>
    <property type="project" value="UniProtKB-KW"/>
</dbReference>
<dbReference type="CDD" id="cd13542">
    <property type="entry name" value="PBP2_FutA1_ilke"/>
    <property type="match status" value="1"/>
</dbReference>
<dbReference type="InterPro" id="IPR026045">
    <property type="entry name" value="Ferric-bd"/>
</dbReference>
<protein>
    <submittedName>
        <fullName evidence="5">Fe(3+) ABC transporter substrate-binding protein</fullName>
    </submittedName>
</protein>
<keyword evidence="2" id="KW-0732">Signal</keyword>
<name>A0A432WVJ9_9GAMM</name>
<comment type="caution">
    <text evidence="5">The sequence shown here is derived from an EMBL/GenBank/DDBJ whole genome shotgun (WGS) entry which is preliminary data.</text>
</comment>
<feature type="region of interest" description="Disordered" evidence="4">
    <location>
        <begin position="12"/>
        <end position="31"/>
    </location>
</feature>
<keyword evidence="6" id="KW-1185">Reference proteome</keyword>
<dbReference type="Pfam" id="PF13416">
    <property type="entry name" value="SBP_bac_8"/>
    <property type="match status" value="1"/>
</dbReference>
<sequence length="345" mass="37312">MFSGTLLLGCSPASENTGSEGANSESANSGEVNLYSSRNEGLIKPLLDEFTAETGIQVNLLTGSGSGLLSRLQSEGANTPADLFLTVDAGSLHRAKEADLFQPVTSATLNDAIPDHLRDSDRHWYGLSMRARPVFYSLERVNPEEITDYLSLADEKWRGRICVRSSDNIYNQSMVAAMIAHHGEAATEEWARGLVANFARNPVGGDRDQIHAVASGQCDIAIANTYYFGGMSLSDDATNQDTVSKVAIAWPAQDTTGVHVNVSGIGLLKNASNEENALRLIEFLAQTSSQTWYAEANSEYPVNPAAPWSETLESWGEFTADDISMSVLGENNAIAVRLMDRAGWR</sequence>
<dbReference type="PANTHER" id="PTHR30006">
    <property type="entry name" value="THIAMINE-BINDING PERIPLASMIC PROTEIN-RELATED"/>
    <property type="match status" value="1"/>
</dbReference>
<evidence type="ECO:0000256" key="3">
    <source>
        <dbReference type="PIRSR" id="PIRSR002825-1"/>
    </source>
</evidence>
<dbReference type="EMBL" id="PIPP01000002">
    <property type="protein sequence ID" value="RUO37791.1"/>
    <property type="molecule type" value="Genomic_DNA"/>
</dbReference>
<evidence type="ECO:0000313" key="6">
    <source>
        <dbReference type="Proteomes" id="UP000286934"/>
    </source>
</evidence>
<gene>
    <name evidence="5" type="ORF">CWE13_05070</name>
</gene>
<organism evidence="5 6">
    <name type="scientific">Aliidiomarina shirensis</name>
    <dbReference type="NCBI Taxonomy" id="1048642"/>
    <lineage>
        <taxon>Bacteria</taxon>
        <taxon>Pseudomonadati</taxon>
        <taxon>Pseudomonadota</taxon>
        <taxon>Gammaproteobacteria</taxon>
        <taxon>Alteromonadales</taxon>
        <taxon>Idiomarinaceae</taxon>
        <taxon>Aliidiomarina</taxon>
    </lineage>
</organism>
<accession>A0A432WVJ9</accession>
<dbReference type="OrthoDB" id="9769567at2"/>
<dbReference type="PIRSF" id="PIRSF002825">
    <property type="entry name" value="CfbpA"/>
    <property type="match status" value="1"/>
</dbReference>
<feature type="binding site" evidence="3">
    <location>
        <position position="226"/>
    </location>
    <ligand>
        <name>Fe cation</name>
        <dbReference type="ChEBI" id="CHEBI:24875"/>
    </ligand>
</feature>
<feature type="compositionally biased region" description="Polar residues" evidence="4">
    <location>
        <begin position="13"/>
        <end position="31"/>
    </location>
</feature>
<keyword evidence="3" id="KW-0479">Metal-binding</keyword>
<dbReference type="Proteomes" id="UP000286934">
    <property type="component" value="Unassembled WGS sequence"/>
</dbReference>
<evidence type="ECO:0000256" key="2">
    <source>
        <dbReference type="ARBA" id="ARBA00022729"/>
    </source>
</evidence>
<keyword evidence="3" id="KW-0408">Iron</keyword>
<dbReference type="InterPro" id="IPR006059">
    <property type="entry name" value="SBP"/>
</dbReference>
<dbReference type="Gene3D" id="3.40.190.10">
    <property type="entry name" value="Periplasmic binding protein-like II"/>
    <property type="match status" value="2"/>
</dbReference>
<comment type="similarity">
    <text evidence="1">Belongs to the bacterial solute-binding protein 1 family.</text>
</comment>